<evidence type="ECO:0000256" key="7">
    <source>
        <dbReference type="ARBA" id="ARBA00023002"/>
    </source>
</evidence>
<dbReference type="InterPro" id="IPR017972">
    <property type="entry name" value="Cyt_P450_CS"/>
</dbReference>
<dbReference type="PANTHER" id="PTHR47955:SF8">
    <property type="entry name" value="CYTOCHROME P450 71D11-LIKE"/>
    <property type="match status" value="1"/>
</dbReference>
<dbReference type="InterPro" id="IPR036396">
    <property type="entry name" value="Cyt_P450_sf"/>
</dbReference>
<keyword evidence="7 12" id="KW-0560">Oxidoreductase</keyword>
<dbReference type="PROSITE" id="PS00086">
    <property type="entry name" value="CYTOCHROME_P450"/>
    <property type="match status" value="1"/>
</dbReference>
<dbReference type="InterPro" id="IPR002401">
    <property type="entry name" value="Cyt_P450_E_grp-I"/>
</dbReference>
<dbReference type="EMBL" id="FX983085">
    <property type="protein sequence ID" value="BAX34710.1"/>
    <property type="molecule type" value="mRNA"/>
</dbReference>
<protein>
    <submittedName>
        <fullName evidence="13">Cytochrome P450</fullName>
    </submittedName>
</protein>
<dbReference type="PANTHER" id="PTHR47955">
    <property type="entry name" value="CYTOCHROME P450 FAMILY 71 PROTEIN"/>
    <property type="match status" value="1"/>
</dbReference>
<evidence type="ECO:0000313" key="13">
    <source>
        <dbReference type="EMBL" id="BAX34710.1"/>
    </source>
</evidence>
<evidence type="ECO:0000256" key="10">
    <source>
        <dbReference type="ARBA" id="ARBA00023136"/>
    </source>
</evidence>
<dbReference type="InterPro" id="IPR001128">
    <property type="entry name" value="Cyt_P450"/>
</dbReference>
<keyword evidence="6" id="KW-1133">Transmembrane helix</keyword>
<evidence type="ECO:0000256" key="4">
    <source>
        <dbReference type="ARBA" id="ARBA00022692"/>
    </source>
</evidence>
<evidence type="ECO:0000256" key="5">
    <source>
        <dbReference type="ARBA" id="ARBA00022723"/>
    </source>
</evidence>
<proteinExistence type="evidence at transcript level"/>
<keyword evidence="10" id="KW-0472">Membrane</keyword>
<accession>A0A1W7HBT3</accession>
<organism evidence="13">
    <name type="scientific">Scoparia dulcis</name>
    <name type="common">Sweet broom</name>
    <name type="synonym">Capraria dulcis</name>
    <dbReference type="NCBI Taxonomy" id="107240"/>
    <lineage>
        <taxon>Eukaryota</taxon>
        <taxon>Viridiplantae</taxon>
        <taxon>Streptophyta</taxon>
        <taxon>Embryophyta</taxon>
        <taxon>Tracheophyta</taxon>
        <taxon>Spermatophyta</taxon>
        <taxon>Magnoliopsida</taxon>
        <taxon>eudicotyledons</taxon>
        <taxon>Gunneridae</taxon>
        <taxon>Pentapetalae</taxon>
        <taxon>asterids</taxon>
        <taxon>lamiids</taxon>
        <taxon>Lamiales</taxon>
        <taxon>Plantaginaceae</taxon>
        <taxon>Gratioleae</taxon>
        <taxon>Scoparia</taxon>
    </lineage>
</organism>
<keyword evidence="5 11" id="KW-0479">Metal-binding</keyword>
<dbReference type="FunFam" id="1.10.630.10:FF:000043">
    <property type="entry name" value="Cytochrome P450 99A2"/>
    <property type="match status" value="1"/>
</dbReference>
<keyword evidence="9 12" id="KW-0503">Monooxygenase</keyword>
<evidence type="ECO:0000256" key="1">
    <source>
        <dbReference type="ARBA" id="ARBA00004167"/>
    </source>
</evidence>
<dbReference type="GO" id="GO:0016705">
    <property type="term" value="F:oxidoreductase activity, acting on paired donors, with incorporation or reduction of molecular oxygen"/>
    <property type="evidence" value="ECO:0007669"/>
    <property type="project" value="InterPro"/>
</dbReference>
<keyword evidence="8 11" id="KW-0408">Iron</keyword>
<comment type="cofactor">
    <cofactor evidence="11">
        <name>heme</name>
        <dbReference type="ChEBI" id="CHEBI:30413"/>
    </cofactor>
</comment>
<dbReference type="AlphaFoldDB" id="A0A1W7HBT3"/>
<dbReference type="GO" id="GO:0005506">
    <property type="term" value="F:iron ion binding"/>
    <property type="evidence" value="ECO:0007669"/>
    <property type="project" value="InterPro"/>
</dbReference>
<evidence type="ECO:0000256" key="3">
    <source>
        <dbReference type="ARBA" id="ARBA00022617"/>
    </source>
</evidence>
<evidence type="ECO:0000256" key="8">
    <source>
        <dbReference type="ARBA" id="ARBA00023004"/>
    </source>
</evidence>
<dbReference type="GO" id="GO:0016020">
    <property type="term" value="C:membrane"/>
    <property type="evidence" value="ECO:0007669"/>
    <property type="project" value="UniProtKB-SubCell"/>
</dbReference>
<evidence type="ECO:0000256" key="6">
    <source>
        <dbReference type="ARBA" id="ARBA00022989"/>
    </source>
</evidence>
<comment type="subcellular location">
    <subcellularLocation>
        <location evidence="1">Membrane</location>
        <topology evidence="1">Single-pass membrane protein</topology>
    </subcellularLocation>
</comment>
<keyword evidence="3 11" id="KW-0349">Heme</keyword>
<dbReference type="GO" id="GO:0020037">
    <property type="term" value="F:heme binding"/>
    <property type="evidence" value="ECO:0007669"/>
    <property type="project" value="InterPro"/>
</dbReference>
<dbReference type="PRINTS" id="PR00385">
    <property type="entry name" value="P450"/>
</dbReference>
<dbReference type="SUPFAM" id="SSF48264">
    <property type="entry name" value="Cytochrome P450"/>
    <property type="match status" value="1"/>
</dbReference>
<sequence length="501" mass="57215">MEFYAIFLFLFLFIFIIRKLGTRSKKNLPPGPASFPLIGHLHLLMSNPKSLPHHILRDLATKYGPVMHLQLGEISTVVISSLDAAKQVLKTYDLTLASRPTLIAADALFYGQTDIAFAPYGAHWRQMRKISMLELLSTKRVQAIQHIRQEESMNFCRWIASNEGNPIDLAEKIVSTTYDIISRSSFGRKTKEQEAFIAVLIEALDVLGGFHIADMYPSAKWLQTITGMRQTLERLRKGADRLLETIIQQRIKADGKKDKNDEEEDLLDVLLKLQYSGDLELPLTMDHIKAVMLIVFFAGSETSSTVTDWTMLELLKNPKVLKKVQDEVRGVFDAKGGYVHESHFDELKYLKLVIKETLRMHPPLPLLLPREAMENCEILGYHVPAKTRVVVNAWALGRDPKYWENPDSFIPERFLDSNVDFKGNDFQYVPFGAGRRICPGISYGLANMEIQLASFLYYFDWSLPEGMKPQEIDFTEAFAITVRRKQNLNVVPRLMRPLPTP</sequence>
<name>A0A1W7HBT3_SCODU</name>
<dbReference type="CDD" id="cd11072">
    <property type="entry name" value="CYP71-like"/>
    <property type="match status" value="1"/>
</dbReference>
<reference evidence="13" key="1">
    <citation type="journal article" date="2017" name="Sci. Rep.">
        <title>Elucidation of terpenoid metabolism in Scoparia dulcis by RNA-seq analysis.</title>
        <authorList>
            <person name="Yamamura Y."/>
            <person name="Kurosaki F."/>
            <person name="Lee J.B."/>
        </authorList>
    </citation>
    <scope>NUCLEOTIDE SEQUENCE</scope>
    <source>
        <tissue evidence="13">Mixture of leaf and root</tissue>
    </source>
</reference>
<dbReference type="Pfam" id="PF00067">
    <property type="entry name" value="p450"/>
    <property type="match status" value="1"/>
</dbReference>
<evidence type="ECO:0000256" key="2">
    <source>
        <dbReference type="ARBA" id="ARBA00010617"/>
    </source>
</evidence>
<evidence type="ECO:0000256" key="9">
    <source>
        <dbReference type="ARBA" id="ARBA00023033"/>
    </source>
</evidence>
<feature type="binding site" description="axial binding residue" evidence="11">
    <location>
        <position position="438"/>
    </location>
    <ligand>
        <name>heme</name>
        <dbReference type="ChEBI" id="CHEBI:30413"/>
    </ligand>
    <ligandPart>
        <name>Fe</name>
        <dbReference type="ChEBI" id="CHEBI:18248"/>
    </ligandPart>
</feature>
<evidence type="ECO:0000256" key="11">
    <source>
        <dbReference type="PIRSR" id="PIRSR602401-1"/>
    </source>
</evidence>
<dbReference type="Gene3D" id="1.10.630.10">
    <property type="entry name" value="Cytochrome P450"/>
    <property type="match status" value="1"/>
</dbReference>
<dbReference type="GO" id="GO:0004497">
    <property type="term" value="F:monooxygenase activity"/>
    <property type="evidence" value="ECO:0007669"/>
    <property type="project" value="UniProtKB-KW"/>
</dbReference>
<dbReference type="PRINTS" id="PR00463">
    <property type="entry name" value="EP450I"/>
</dbReference>
<keyword evidence="4" id="KW-0812">Transmembrane</keyword>
<comment type="similarity">
    <text evidence="2 12">Belongs to the cytochrome P450 family.</text>
</comment>
<evidence type="ECO:0000256" key="12">
    <source>
        <dbReference type="RuleBase" id="RU000461"/>
    </source>
</evidence>